<dbReference type="PROSITE" id="PS51257">
    <property type="entry name" value="PROKAR_LIPOPROTEIN"/>
    <property type="match status" value="1"/>
</dbReference>
<evidence type="ECO:0000256" key="1">
    <source>
        <dbReference type="SAM" id="MobiDB-lite"/>
    </source>
</evidence>
<feature type="region of interest" description="Disordered" evidence="1">
    <location>
        <begin position="32"/>
        <end position="53"/>
    </location>
</feature>
<name>A0A1G6NT80_9BACL</name>
<feature type="compositionally biased region" description="Polar residues" evidence="1">
    <location>
        <begin position="37"/>
        <end position="50"/>
    </location>
</feature>
<evidence type="ECO:0000313" key="4">
    <source>
        <dbReference type="Proteomes" id="UP000199387"/>
    </source>
</evidence>
<dbReference type="Pfam" id="PF13115">
    <property type="entry name" value="YtkA"/>
    <property type="match status" value="1"/>
</dbReference>
<reference evidence="3 4" key="1">
    <citation type="submission" date="2016-10" db="EMBL/GenBank/DDBJ databases">
        <authorList>
            <person name="de Groot N.N."/>
        </authorList>
    </citation>
    <scope>NUCLEOTIDE SEQUENCE [LARGE SCALE GENOMIC DNA]</scope>
    <source>
        <strain evidence="3 4">DSM 45514</strain>
    </source>
</reference>
<gene>
    <name evidence="3" type="ORF">SAMN04488112_11417</name>
</gene>
<dbReference type="Proteomes" id="UP000199387">
    <property type="component" value="Unassembled WGS sequence"/>
</dbReference>
<dbReference type="OrthoDB" id="2679563at2"/>
<accession>A0A1G6NT80</accession>
<dbReference type="InterPro" id="IPR032693">
    <property type="entry name" value="YtkA-like_dom"/>
</dbReference>
<feature type="domain" description="YtkA-like" evidence="2">
    <location>
        <begin position="46"/>
        <end position="130"/>
    </location>
</feature>
<dbReference type="STRING" id="1236220.SAMN04488112_11417"/>
<evidence type="ECO:0000259" key="2">
    <source>
        <dbReference type="Pfam" id="PF13115"/>
    </source>
</evidence>
<dbReference type="EMBL" id="FMZA01000014">
    <property type="protein sequence ID" value="SDC70811.1"/>
    <property type="molecule type" value="Genomic_DNA"/>
</dbReference>
<dbReference type="AlphaFoldDB" id="A0A1G6NT80"/>
<sequence>MCKIIREANFDGWVRWLLILLVAGLAACGQAPEEQQKTSPPKESSQTQTPPKVEFALPDSAIAGVATPLEVTVTQGGKPVSDADDVQFEVWKKGADQKEHEQLPAKHVGQGVYQAKKTFAEPGTYQVMYHVTARGSHVMKPARTLDVEADGKE</sequence>
<keyword evidence="4" id="KW-1185">Reference proteome</keyword>
<protein>
    <submittedName>
        <fullName evidence="3">YtkA-like</fullName>
    </submittedName>
</protein>
<evidence type="ECO:0000313" key="3">
    <source>
        <dbReference type="EMBL" id="SDC70811.1"/>
    </source>
</evidence>
<dbReference type="RefSeq" id="WP_091570903.1">
    <property type="nucleotide sequence ID" value="NZ_FMZA01000014.1"/>
</dbReference>
<proteinExistence type="predicted"/>
<organism evidence="3 4">
    <name type="scientific">Melghirimyces thermohalophilus</name>
    <dbReference type="NCBI Taxonomy" id="1236220"/>
    <lineage>
        <taxon>Bacteria</taxon>
        <taxon>Bacillati</taxon>
        <taxon>Bacillota</taxon>
        <taxon>Bacilli</taxon>
        <taxon>Bacillales</taxon>
        <taxon>Thermoactinomycetaceae</taxon>
        <taxon>Melghirimyces</taxon>
    </lineage>
</organism>